<protein>
    <submittedName>
        <fullName evidence="2">Tight adherence protein B</fullName>
    </submittedName>
</protein>
<keyword evidence="1" id="KW-0472">Membrane</keyword>
<dbReference type="AlphaFoldDB" id="A0A1M7NG71"/>
<evidence type="ECO:0000313" key="3">
    <source>
        <dbReference type="Proteomes" id="UP000184440"/>
    </source>
</evidence>
<feature type="transmembrane region" description="Helical" evidence="1">
    <location>
        <begin position="267"/>
        <end position="287"/>
    </location>
</feature>
<organism evidence="2 3">
    <name type="scientific">Cryptosporangium aurantiacum</name>
    <dbReference type="NCBI Taxonomy" id="134849"/>
    <lineage>
        <taxon>Bacteria</taxon>
        <taxon>Bacillati</taxon>
        <taxon>Actinomycetota</taxon>
        <taxon>Actinomycetes</taxon>
        <taxon>Cryptosporangiales</taxon>
        <taxon>Cryptosporangiaceae</taxon>
        <taxon>Cryptosporangium</taxon>
    </lineage>
</organism>
<dbReference type="EMBL" id="FRCS01000002">
    <property type="protein sequence ID" value="SHN02769.1"/>
    <property type="molecule type" value="Genomic_DNA"/>
</dbReference>
<dbReference type="STRING" id="134849.SAMN05443668_102613"/>
<keyword evidence="3" id="KW-1185">Reference proteome</keyword>
<accession>A0A1M7NG71</accession>
<dbReference type="RefSeq" id="WP_073254558.1">
    <property type="nucleotide sequence ID" value="NZ_FRCS01000002.1"/>
</dbReference>
<dbReference type="PANTHER" id="PTHR35007:SF4">
    <property type="entry name" value="CONSERVED TRANSMEMBRANE PROTEIN-RELATED"/>
    <property type="match status" value="1"/>
</dbReference>
<evidence type="ECO:0000256" key="1">
    <source>
        <dbReference type="SAM" id="Phobius"/>
    </source>
</evidence>
<feature type="transmembrane region" description="Helical" evidence="1">
    <location>
        <begin position="68"/>
        <end position="98"/>
    </location>
</feature>
<evidence type="ECO:0000313" key="2">
    <source>
        <dbReference type="EMBL" id="SHN02769.1"/>
    </source>
</evidence>
<keyword evidence="1" id="KW-0812">Transmembrane</keyword>
<reference evidence="2 3" key="1">
    <citation type="submission" date="2016-11" db="EMBL/GenBank/DDBJ databases">
        <authorList>
            <person name="Jaros S."/>
            <person name="Januszkiewicz K."/>
            <person name="Wedrychowicz H."/>
        </authorList>
    </citation>
    <scope>NUCLEOTIDE SEQUENCE [LARGE SCALE GENOMIC DNA]</scope>
    <source>
        <strain evidence="2 3">DSM 46144</strain>
    </source>
</reference>
<keyword evidence="1" id="KW-1133">Transmembrane helix</keyword>
<dbReference type="Proteomes" id="UP000184440">
    <property type="component" value="Unassembled WGS sequence"/>
</dbReference>
<proteinExistence type="predicted"/>
<gene>
    <name evidence="2" type="ORF">SAMN05443668_102613</name>
</gene>
<sequence>MSSVLPVVAASALLLAAVLLVVPGGVRGRLRVVARPVGVGHAGSATTVPRLLGARRRPGAARRSTTSLFGVVLLVAAVLAVAVAGPVGGGAVLAYGIAGRRAYSRRSRARADDTIRALGAVALAGLADDLRAGRTPLAALHAAVAALERGPVTPPVATALAAIRSAVVRHPPGDVVAALRAVPGPLAPALHRLAAAWTLTDCGIPLAEVVGQLDVELRRLGRMRERAAARTASARTTARLVAGLPILGLGLGQLLGAQPYAVLTGTTAGAACAAVAIALHLTGFWLADRLGRVVVE</sequence>
<dbReference type="PANTHER" id="PTHR35007">
    <property type="entry name" value="INTEGRAL MEMBRANE PROTEIN-RELATED"/>
    <property type="match status" value="1"/>
</dbReference>
<feature type="transmembrane region" description="Helical" evidence="1">
    <location>
        <begin position="240"/>
        <end position="261"/>
    </location>
</feature>
<name>A0A1M7NG71_9ACTN</name>